<accession>V6KWS0</accession>
<evidence type="ECO:0000256" key="1">
    <source>
        <dbReference type="SAM" id="Phobius"/>
    </source>
</evidence>
<keyword evidence="3" id="KW-1185">Reference proteome</keyword>
<name>V6KWS0_STRRC</name>
<dbReference type="PATRIC" id="fig|1352936.5.peg.436"/>
<comment type="caution">
    <text evidence="2">The sequence shown here is derived from an EMBL/GenBank/DDBJ whole genome shotgun (WGS) entry which is preliminary data.</text>
</comment>
<dbReference type="HOGENOM" id="CLU_1593667_0_0_11"/>
<keyword evidence="1" id="KW-1133">Transmembrane helix</keyword>
<reference evidence="2 3" key="1">
    <citation type="journal article" date="2014" name="Genome Announc.">
        <title>Draft Genome Sequence of Streptomyces roseochromogenes subsp. oscitans DS 12.976, Producer of the Aminocoumarin Antibiotic Clorobiocin.</title>
        <authorList>
            <person name="Ruckert C."/>
            <person name="Kalinowski J."/>
            <person name="Heide L."/>
            <person name="Apel A.K."/>
        </authorList>
    </citation>
    <scope>NUCLEOTIDE SEQUENCE [LARGE SCALE GENOMIC DNA]</scope>
    <source>
        <strain evidence="2 3">DS 12.976</strain>
    </source>
</reference>
<gene>
    <name evidence="2" type="ORF">M878_01955</name>
</gene>
<evidence type="ECO:0000313" key="3">
    <source>
        <dbReference type="Proteomes" id="UP000017984"/>
    </source>
</evidence>
<evidence type="ECO:0000313" key="2">
    <source>
        <dbReference type="EMBL" id="EST36473.1"/>
    </source>
</evidence>
<keyword evidence="1" id="KW-0472">Membrane</keyword>
<dbReference type="EMBL" id="AWQX01000009">
    <property type="protein sequence ID" value="EST36473.1"/>
    <property type="molecule type" value="Genomic_DNA"/>
</dbReference>
<feature type="transmembrane region" description="Helical" evidence="1">
    <location>
        <begin position="61"/>
        <end position="82"/>
    </location>
</feature>
<organism evidence="2 3">
    <name type="scientific">Streptomyces roseochromogenus subsp. oscitans DS 12.976</name>
    <dbReference type="NCBI Taxonomy" id="1352936"/>
    <lineage>
        <taxon>Bacteria</taxon>
        <taxon>Bacillati</taxon>
        <taxon>Actinomycetota</taxon>
        <taxon>Actinomycetes</taxon>
        <taxon>Kitasatosporales</taxon>
        <taxon>Streptomycetaceae</taxon>
        <taxon>Streptomyces</taxon>
    </lineage>
</organism>
<proteinExistence type="predicted"/>
<dbReference type="Proteomes" id="UP000017984">
    <property type="component" value="Chromosome"/>
</dbReference>
<dbReference type="AlphaFoldDB" id="V6KWS0"/>
<protein>
    <submittedName>
        <fullName evidence="2">Uncharacterized protein</fullName>
    </submittedName>
</protein>
<keyword evidence="1" id="KW-0812">Transmembrane</keyword>
<sequence length="167" mass="17723">MSGGISSFRYVEWYFGTIEGWLSRVHPRMSQVHARASVVFTDHRTQQLELTGVHMHSRKRILAAGLATAISAAALTVAGVAVPAQAAPAQGTVDCDGWVHNNDSDVGIAGCQNNTDHAVTFRAEIVCGWAPDVSGNWVTLNPGEYGESTGSCAFYSTGVGSVGWTIQ</sequence>